<name>E4ZT18_LEPMJ</name>
<protein>
    <submittedName>
        <fullName evidence="1">Uncharacterized protein</fullName>
    </submittedName>
</protein>
<accession>E4ZT18</accession>
<dbReference type="HOGENOM" id="CLU_966665_0_0_1"/>
<proteinExistence type="predicted"/>
<evidence type="ECO:0000313" key="2">
    <source>
        <dbReference type="Proteomes" id="UP000002668"/>
    </source>
</evidence>
<keyword evidence="2" id="KW-1185">Reference proteome</keyword>
<gene>
    <name evidence="1" type="ORF">LEMA_P119400.1</name>
</gene>
<dbReference type="InParanoid" id="E4ZT18"/>
<organism evidence="2">
    <name type="scientific">Leptosphaeria maculans (strain JN3 / isolate v23.1.3 / race Av1-4-5-6-7-8)</name>
    <name type="common">Blackleg fungus</name>
    <name type="synonym">Phoma lingam</name>
    <dbReference type="NCBI Taxonomy" id="985895"/>
    <lineage>
        <taxon>Eukaryota</taxon>
        <taxon>Fungi</taxon>
        <taxon>Dikarya</taxon>
        <taxon>Ascomycota</taxon>
        <taxon>Pezizomycotina</taxon>
        <taxon>Dothideomycetes</taxon>
        <taxon>Pleosporomycetidae</taxon>
        <taxon>Pleosporales</taxon>
        <taxon>Pleosporineae</taxon>
        <taxon>Leptosphaeriaceae</taxon>
        <taxon>Plenodomus</taxon>
        <taxon>Plenodomus lingam/Leptosphaeria maculans species complex</taxon>
    </lineage>
</organism>
<dbReference type="eggNOG" id="ENOG502RIA5">
    <property type="taxonomic scope" value="Eukaryota"/>
</dbReference>
<dbReference type="EMBL" id="FP929123">
    <property type="protein sequence ID" value="CBX94449.1"/>
    <property type="molecule type" value="Genomic_DNA"/>
</dbReference>
<dbReference type="AlphaFoldDB" id="E4ZT18"/>
<dbReference type="OrthoDB" id="5419508at2759"/>
<evidence type="ECO:0000313" key="1">
    <source>
        <dbReference type="EMBL" id="CBX94449.1"/>
    </source>
</evidence>
<dbReference type="Proteomes" id="UP000002668">
    <property type="component" value="Genome"/>
</dbReference>
<dbReference type="VEuPathDB" id="FungiDB:LEMA_P119400.1"/>
<sequence>MPAVSSAPTPGLYSFRDFTPALTQHSILTCRERLPSTLLIQNMIAFSTYLLTIENRSNFFGPRSNSSYSPSLRVLHARLINGYIAPSPLPSQFLTPAHTDLSTHANVFSGKVHERPLADFQDLYYALLARIREMQKRMSDHVRSGFSTRDTLLFPSGPTLANLHDMLLSRWELLNNAAAGKAMDEAVREARIQCIQEEIVVLVESNLMSGDEAELQIMQLREKNVYEAQPGLEWTPEWDPALVNAKLAEKYRNVFEECRKMDKKEGGRGKRGCCCSCRAGCSTWYQWT</sequence>
<reference evidence="2" key="1">
    <citation type="journal article" date="2011" name="Nat. Commun.">
        <title>Effector diversification within compartments of the Leptosphaeria maculans genome affected by Repeat-Induced Point mutations.</title>
        <authorList>
            <person name="Rouxel T."/>
            <person name="Grandaubert J."/>
            <person name="Hane J.K."/>
            <person name="Hoede C."/>
            <person name="van de Wouw A.P."/>
            <person name="Couloux A."/>
            <person name="Dominguez V."/>
            <person name="Anthouard V."/>
            <person name="Bally P."/>
            <person name="Bourras S."/>
            <person name="Cozijnsen A.J."/>
            <person name="Ciuffetti L.M."/>
            <person name="Degrave A."/>
            <person name="Dilmaghani A."/>
            <person name="Duret L."/>
            <person name="Fudal I."/>
            <person name="Goodwin S.B."/>
            <person name="Gout L."/>
            <person name="Glaser N."/>
            <person name="Linglin J."/>
            <person name="Kema G.H.J."/>
            <person name="Lapalu N."/>
            <person name="Lawrence C.B."/>
            <person name="May K."/>
            <person name="Meyer M."/>
            <person name="Ollivier B."/>
            <person name="Poulain J."/>
            <person name="Schoch C.L."/>
            <person name="Simon A."/>
            <person name="Spatafora J.W."/>
            <person name="Stachowiak A."/>
            <person name="Turgeon B.G."/>
            <person name="Tyler B.M."/>
            <person name="Vincent D."/>
            <person name="Weissenbach J."/>
            <person name="Amselem J."/>
            <person name="Quesneville H."/>
            <person name="Oliver R.P."/>
            <person name="Wincker P."/>
            <person name="Balesdent M.-H."/>
            <person name="Howlett B.J."/>
        </authorList>
    </citation>
    <scope>NUCLEOTIDE SEQUENCE [LARGE SCALE GENOMIC DNA]</scope>
    <source>
        <strain evidence="2">JN3 / isolate v23.1.3 / race Av1-4-5-6-7-8</strain>
    </source>
</reference>